<sequence>MEQVNKLLNGVEIPDMAQVRQNFSAPVLDDPCGTLKQQLDRPEIRNLVKPGMKIAVTVGSRGIAEYIPLLRCILDSLKEMGAEPFLIPAMGSHGGASAEGQKKLLAGYGITEESVGVPIRATMEVVAVDQTDSGETVWVDRYAKEADGIVLFNRIKPHTGFRGDYESGLVKMAAIGLGKQKGAETVHDGGPAMMASRVREFGCRAIRAVNVLFGVGTVENAYEKVRMVHALTRDEIFTEEPEMLAVAKSGMPCIMFEHLDVLIVDQIGKNISGPGMDPNITHTYLPGAAISEELRAKRATRVVIFDLTEETHGAAMGIGMSDITTKRLFEKMNLDTTYPNCLTGGVTVSAKIPMMFDSQKLAIQAAIKTLNGADLEHLRIVRIKDTLHTEYIEISEALMQEARENPEVEIVSEPAPLVFDEDGNLF</sequence>
<accession>A0ABV1HPZ4</accession>
<protein>
    <submittedName>
        <fullName evidence="2">Lactate racemase domain-containing protein</fullName>
    </submittedName>
</protein>
<proteinExistence type="predicted"/>
<name>A0ABV1HPZ4_9FIRM</name>
<dbReference type="Proteomes" id="UP001437460">
    <property type="component" value="Unassembled WGS sequence"/>
</dbReference>
<keyword evidence="3" id="KW-1185">Reference proteome</keyword>
<evidence type="ECO:0000259" key="1">
    <source>
        <dbReference type="Pfam" id="PF09861"/>
    </source>
</evidence>
<dbReference type="EMBL" id="JBBMFJ010000040">
    <property type="protein sequence ID" value="MEQ2564371.1"/>
    <property type="molecule type" value="Genomic_DNA"/>
</dbReference>
<organism evidence="2 3">
    <name type="scientific">Ventrimonas faecis</name>
    <dbReference type="NCBI Taxonomy" id="3133170"/>
    <lineage>
        <taxon>Bacteria</taxon>
        <taxon>Bacillati</taxon>
        <taxon>Bacillota</taxon>
        <taxon>Clostridia</taxon>
        <taxon>Lachnospirales</taxon>
        <taxon>Lachnospiraceae</taxon>
        <taxon>Ventrimonas</taxon>
    </lineage>
</organism>
<feature type="domain" description="LarA-like N-terminal" evidence="1">
    <location>
        <begin position="35"/>
        <end position="183"/>
    </location>
</feature>
<gene>
    <name evidence="2" type="ORF">WMO41_14575</name>
</gene>
<evidence type="ECO:0000313" key="3">
    <source>
        <dbReference type="Proteomes" id="UP001437460"/>
    </source>
</evidence>
<reference evidence="2 3" key="1">
    <citation type="submission" date="2024-03" db="EMBL/GenBank/DDBJ databases">
        <title>Human intestinal bacterial collection.</title>
        <authorList>
            <person name="Pauvert C."/>
            <person name="Hitch T.C.A."/>
            <person name="Clavel T."/>
        </authorList>
    </citation>
    <scope>NUCLEOTIDE SEQUENCE [LARGE SCALE GENOMIC DNA]</scope>
    <source>
        <strain evidence="2 3">CLA-AP-H27</strain>
    </source>
</reference>
<comment type="caution">
    <text evidence="2">The sequence shown here is derived from an EMBL/GenBank/DDBJ whole genome shotgun (WGS) entry which is preliminary data.</text>
</comment>
<dbReference type="Gene3D" id="3.40.50.11440">
    <property type="match status" value="1"/>
</dbReference>
<dbReference type="RefSeq" id="WP_349230374.1">
    <property type="nucleotide sequence ID" value="NZ_JBBMFJ010000040.1"/>
</dbReference>
<dbReference type="Pfam" id="PF09861">
    <property type="entry name" value="Lar_N"/>
    <property type="match status" value="1"/>
</dbReference>
<dbReference type="InterPro" id="IPR018657">
    <property type="entry name" value="LarA-like_N"/>
</dbReference>
<evidence type="ECO:0000313" key="2">
    <source>
        <dbReference type="EMBL" id="MEQ2564371.1"/>
    </source>
</evidence>